<evidence type="ECO:0008006" key="4">
    <source>
        <dbReference type="Google" id="ProtNLM"/>
    </source>
</evidence>
<keyword evidence="3" id="KW-1185">Reference proteome</keyword>
<dbReference type="Pfam" id="PF05656">
    <property type="entry name" value="DUF805"/>
    <property type="match status" value="1"/>
</dbReference>
<dbReference type="OrthoDB" id="9812349at2"/>
<reference evidence="2 3" key="1">
    <citation type="submission" date="2019-12" db="EMBL/GenBank/DDBJ databases">
        <title>Roseobacter cerasinus sp. nov., isolated from seawater around aquaculture.</title>
        <authorList>
            <person name="Muramatsu S."/>
            <person name="Takabe Y."/>
            <person name="Mori K."/>
            <person name="Takaichi S."/>
            <person name="Hanada S."/>
        </authorList>
    </citation>
    <scope>NUCLEOTIDE SEQUENCE [LARGE SCALE GENOMIC DNA]</scope>
    <source>
        <strain evidence="2 3">AI77</strain>
    </source>
</reference>
<dbReference type="GO" id="GO:0005886">
    <property type="term" value="C:plasma membrane"/>
    <property type="evidence" value="ECO:0007669"/>
    <property type="project" value="TreeGrafter"/>
</dbReference>
<name>A0A640VPN0_9RHOB</name>
<feature type="transmembrane region" description="Helical" evidence="1">
    <location>
        <begin position="26"/>
        <end position="47"/>
    </location>
</feature>
<accession>A0A640VPN0</accession>
<keyword evidence="1" id="KW-0812">Transmembrane</keyword>
<evidence type="ECO:0000256" key="1">
    <source>
        <dbReference type="SAM" id="Phobius"/>
    </source>
</evidence>
<evidence type="ECO:0000313" key="3">
    <source>
        <dbReference type="Proteomes" id="UP000436522"/>
    </source>
</evidence>
<protein>
    <recommendedName>
        <fullName evidence="4">DUF805 domain-containing protein</fullName>
    </recommendedName>
</protein>
<feature type="transmembrane region" description="Helical" evidence="1">
    <location>
        <begin position="118"/>
        <end position="144"/>
    </location>
</feature>
<sequence>MSLTESVKTCFRKYFTFSGRASRSEYWWFTLFAIALGLVASGLETFINAATDTPEGPLILSGAASLATLFPSLAVTWRRLHDIDRSGLWYPGLMLGIPLGSGLLLAGIGMLLSQVQGLYVGATLQLITLALLGICLIILIVWLCKKSQPGPNKYGPNPHEVTP</sequence>
<dbReference type="EMBL" id="BLIV01000001">
    <property type="protein sequence ID" value="GFE48835.1"/>
    <property type="molecule type" value="Genomic_DNA"/>
</dbReference>
<dbReference type="PANTHER" id="PTHR34980:SF2">
    <property type="entry name" value="INNER MEMBRANE PROTEIN YHAH-RELATED"/>
    <property type="match status" value="1"/>
</dbReference>
<comment type="caution">
    <text evidence="2">The sequence shown here is derived from an EMBL/GenBank/DDBJ whole genome shotgun (WGS) entry which is preliminary data.</text>
</comment>
<keyword evidence="1" id="KW-1133">Transmembrane helix</keyword>
<dbReference type="PANTHER" id="PTHR34980">
    <property type="entry name" value="INNER MEMBRANE PROTEIN-RELATED-RELATED"/>
    <property type="match status" value="1"/>
</dbReference>
<evidence type="ECO:0000313" key="2">
    <source>
        <dbReference type="EMBL" id="GFE48835.1"/>
    </source>
</evidence>
<organism evidence="2 3">
    <name type="scientific">Roseobacter cerasinus</name>
    <dbReference type="NCBI Taxonomy" id="2602289"/>
    <lineage>
        <taxon>Bacteria</taxon>
        <taxon>Pseudomonadati</taxon>
        <taxon>Pseudomonadota</taxon>
        <taxon>Alphaproteobacteria</taxon>
        <taxon>Rhodobacterales</taxon>
        <taxon>Roseobacteraceae</taxon>
        <taxon>Roseobacter</taxon>
    </lineage>
</organism>
<dbReference type="Proteomes" id="UP000436522">
    <property type="component" value="Unassembled WGS sequence"/>
</dbReference>
<proteinExistence type="predicted"/>
<feature type="transmembrane region" description="Helical" evidence="1">
    <location>
        <begin position="59"/>
        <end position="77"/>
    </location>
</feature>
<dbReference type="RefSeq" id="WP_159974690.1">
    <property type="nucleotide sequence ID" value="NZ_BLIV01000001.1"/>
</dbReference>
<keyword evidence="1" id="KW-0472">Membrane</keyword>
<gene>
    <name evidence="2" type="ORF">So717_05880</name>
</gene>
<dbReference type="AlphaFoldDB" id="A0A640VPN0"/>
<dbReference type="InterPro" id="IPR008523">
    <property type="entry name" value="DUF805"/>
</dbReference>
<feature type="transmembrane region" description="Helical" evidence="1">
    <location>
        <begin position="89"/>
        <end position="112"/>
    </location>
</feature>